<sequence length="329" mass="37811">MSQPNSVEPSSKRKRTDEVNDTKPGDMDTKVVRSTIWFSDGSIVLEAEETQFRVHKSVLSRNSSFFNAMFSTALQETRPRIEGCEVVRFDDAAEDWETVLEIVYDNVRAYKPTNAASLSRLWSMLRFGRKYEFEDLYKEAKERLKHCLPNSLDSWDKKYKELGPWLPYHPFDFANLLVEFGIKSLLPVAYYICLADHSLENIFRGAIAEDGTLIELMSAAKEALVFGREAFWQTISQTVKWTSSDNDGCLHPKICKAHRALFLPEIVQNWGRVMLTSPASWQNMYRPNSPSCTSCATMTRDQIQATRKEMWNILPTCFGLPAWDDLTDD</sequence>
<dbReference type="SUPFAM" id="SSF54695">
    <property type="entry name" value="POZ domain"/>
    <property type="match status" value="1"/>
</dbReference>
<dbReference type="Gene3D" id="3.30.710.10">
    <property type="entry name" value="Potassium Channel Kv1.1, Chain A"/>
    <property type="match status" value="1"/>
</dbReference>
<dbReference type="InterPro" id="IPR011333">
    <property type="entry name" value="SKP1/BTB/POZ_sf"/>
</dbReference>
<reference evidence="4" key="1">
    <citation type="journal article" date="2014" name="Proc. Natl. Acad. Sci. U.S.A.">
        <title>Extensive sampling of basidiomycete genomes demonstrates inadequacy of the white-rot/brown-rot paradigm for wood decay fungi.</title>
        <authorList>
            <person name="Riley R."/>
            <person name="Salamov A.A."/>
            <person name="Brown D.W."/>
            <person name="Nagy L.G."/>
            <person name="Floudas D."/>
            <person name="Held B.W."/>
            <person name="Levasseur A."/>
            <person name="Lombard V."/>
            <person name="Morin E."/>
            <person name="Otillar R."/>
            <person name="Lindquist E.A."/>
            <person name="Sun H."/>
            <person name="LaButti K.M."/>
            <person name="Schmutz J."/>
            <person name="Jabbour D."/>
            <person name="Luo H."/>
            <person name="Baker S.E."/>
            <person name="Pisabarro A.G."/>
            <person name="Walton J.D."/>
            <person name="Blanchette R.A."/>
            <person name="Henrissat B."/>
            <person name="Martin F."/>
            <person name="Cullen D."/>
            <person name="Hibbett D.S."/>
            <person name="Grigoriev I.V."/>
        </authorList>
    </citation>
    <scope>NUCLEOTIDE SEQUENCE [LARGE SCALE GENOMIC DNA]</scope>
    <source>
        <strain evidence="4">CBS 339.88</strain>
    </source>
</reference>
<feature type="domain" description="BTB" evidence="2">
    <location>
        <begin position="39"/>
        <end position="112"/>
    </location>
</feature>
<dbReference type="STRING" id="685588.A0A067SE10"/>
<gene>
    <name evidence="3" type="ORF">GALMADRAFT_256033</name>
</gene>
<evidence type="ECO:0000313" key="4">
    <source>
        <dbReference type="Proteomes" id="UP000027222"/>
    </source>
</evidence>
<dbReference type="CDD" id="cd18186">
    <property type="entry name" value="BTB_POZ_ZBTB_KLHL-like"/>
    <property type="match status" value="1"/>
</dbReference>
<proteinExistence type="predicted"/>
<dbReference type="InterPro" id="IPR000210">
    <property type="entry name" value="BTB/POZ_dom"/>
</dbReference>
<protein>
    <recommendedName>
        <fullName evidence="2">BTB domain-containing protein</fullName>
    </recommendedName>
</protein>
<dbReference type="SMART" id="SM00225">
    <property type="entry name" value="BTB"/>
    <property type="match status" value="1"/>
</dbReference>
<evidence type="ECO:0000259" key="2">
    <source>
        <dbReference type="PROSITE" id="PS50097"/>
    </source>
</evidence>
<evidence type="ECO:0000256" key="1">
    <source>
        <dbReference type="SAM" id="MobiDB-lite"/>
    </source>
</evidence>
<feature type="compositionally biased region" description="Basic and acidic residues" evidence="1">
    <location>
        <begin position="15"/>
        <end position="27"/>
    </location>
</feature>
<evidence type="ECO:0000313" key="3">
    <source>
        <dbReference type="EMBL" id="KDR69190.1"/>
    </source>
</evidence>
<dbReference type="HOGENOM" id="CLU_033082_3_2_1"/>
<dbReference type="EMBL" id="KL142403">
    <property type="protein sequence ID" value="KDR69190.1"/>
    <property type="molecule type" value="Genomic_DNA"/>
</dbReference>
<dbReference type="OrthoDB" id="2971889at2759"/>
<dbReference type="PROSITE" id="PS50097">
    <property type="entry name" value="BTB"/>
    <property type="match status" value="1"/>
</dbReference>
<accession>A0A067SE10</accession>
<dbReference type="AlphaFoldDB" id="A0A067SE10"/>
<organism evidence="3 4">
    <name type="scientific">Galerina marginata (strain CBS 339.88)</name>
    <dbReference type="NCBI Taxonomy" id="685588"/>
    <lineage>
        <taxon>Eukaryota</taxon>
        <taxon>Fungi</taxon>
        <taxon>Dikarya</taxon>
        <taxon>Basidiomycota</taxon>
        <taxon>Agaricomycotina</taxon>
        <taxon>Agaricomycetes</taxon>
        <taxon>Agaricomycetidae</taxon>
        <taxon>Agaricales</taxon>
        <taxon>Agaricineae</taxon>
        <taxon>Strophariaceae</taxon>
        <taxon>Galerina</taxon>
    </lineage>
</organism>
<dbReference type="Pfam" id="PF00651">
    <property type="entry name" value="BTB"/>
    <property type="match status" value="1"/>
</dbReference>
<keyword evidence="4" id="KW-1185">Reference proteome</keyword>
<name>A0A067SE10_GALM3</name>
<feature type="region of interest" description="Disordered" evidence="1">
    <location>
        <begin position="1"/>
        <end position="27"/>
    </location>
</feature>
<dbReference type="Proteomes" id="UP000027222">
    <property type="component" value="Unassembled WGS sequence"/>
</dbReference>